<feature type="region of interest" description="Disordered" evidence="1">
    <location>
        <begin position="218"/>
        <end position="264"/>
    </location>
</feature>
<dbReference type="Gene3D" id="3.60.20.10">
    <property type="entry name" value="Glutamine Phosphoribosylpyrophosphate, subunit 1, domain 1"/>
    <property type="match status" value="1"/>
</dbReference>
<organism evidence="2 3">
    <name type="scientific">Nocardiopsis alba</name>
    <dbReference type="NCBI Taxonomy" id="53437"/>
    <lineage>
        <taxon>Bacteria</taxon>
        <taxon>Bacillati</taxon>
        <taxon>Actinomycetota</taxon>
        <taxon>Actinomycetes</taxon>
        <taxon>Streptosporangiales</taxon>
        <taxon>Nocardiopsidaceae</taxon>
        <taxon>Nocardiopsis</taxon>
    </lineage>
</organism>
<dbReference type="AlphaFoldDB" id="A0A7K2IXJ6"/>
<gene>
    <name evidence="2" type="ORF">GTW20_21220</name>
</gene>
<dbReference type="InterPro" id="IPR010430">
    <property type="entry name" value="DUF1028"/>
</dbReference>
<dbReference type="PANTHER" id="PTHR39328">
    <property type="entry name" value="BLL2871 PROTEIN"/>
    <property type="match status" value="1"/>
</dbReference>
<proteinExistence type="predicted"/>
<dbReference type="PANTHER" id="PTHR39328:SF1">
    <property type="entry name" value="BLL2871 PROTEIN"/>
    <property type="match status" value="1"/>
</dbReference>
<comment type="caution">
    <text evidence="2">The sequence shown here is derived from an EMBL/GenBank/DDBJ whole genome shotgun (WGS) entry which is preliminary data.</text>
</comment>
<dbReference type="Proteomes" id="UP000467124">
    <property type="component" value="Unassembled WGS sequence"/>
</dbReference>
<sequence>MSLYAGTFSIVAHDPAAGVCGVAVASRMPAIGALTVFAHADVGAVATQALINPLLGVDALELLRTLPADEALAAVLADDPEPDSRQVAVVDRTGRAAAHTGFMTHPWRGHRTGEGYAVAGNILTGGATLDAMAEAWESGADLPFDERLLRALEAGQAAGGDRRGRQSAALYVHTGNPYPHLDLRVDEHTDPVAELRRVHGVARRELLPFVEALPTRENPAGAFDRLHEEETVEGRTNARASDPRGREHRPEGRWADGAGASLEG</sequence>
<name>A0A7K2IXJ6_9ACTN</name>
<dbReference type="SUPFAM" id="SSF56235">
    <property type="entry name" value="N-terminal nucleophile aminohydrolases (Ntn hydrolases)"/>
    <property type="match status" value="1"/>
</dbReference>
<evidence type="ECO:0000256" key="1">
    <source>
        <dbReference type="SAM" id="MobiDB-lite"/>
    </source>
</evidence>
<reference evidence="2 3" key="1">
    <citation type="journal article" date="2019" name="Nat. Commun.">
        <title>The antimicrobial potential of Streptomyces from insect microbiomes.</title>
        <authorList>
            <person name="Chevrette M.G."/>
            <person name="Carlson C.M."/>
            <person name="Ortega H.E."/>
            <person name="Thomas C."/>
            <person name="Ananiev G.E."/>
            <person name="Barns K.J."/>
            <person name="Book A.J."/>
            <person name="Cagnazzo J."/>
            <person name="Carlos C."/>
            <person name="Flanigan W."/>
            <person name="Grubbs K.J."/>
            <person name="Horn H.A."/>
            <person name="Hoffmann F.M."/>
            <person name="Klassen J.L."/>
            <person name="Knack J.J."/>
            <person name="Lewin G.R."/>
            <person name="McDonald B.R."/>
            <person name="Muller L."/>
            <person name="Melo W.G.P."/>
            <person name="Pinto-Tomas A.A."/>
            <person name="Schmitz A."/>
            <person name="Wendt-Pienkowski E."/>
            <person name="Wildman S."/>
            <person name="Zhao M."/>
            <person name="Zhang F."/>
            <person name="Bugni T.S."/>
            <person name="Andes D.R."/>
            <person name="Pupo M.T."/>
            <person name="Currie C.R."/>
        </authorList>
    </citation>
    <scope>NUCLEOTIDE SEQUENCE [LARGE SCALE GENOMIC DNA]</scope>
    <source>
        <strain evidence="2 3">SID5840</strain>
    </source>
</reference>
<feature type="compositionally biased region" description="Basic and acidic residues" evidence="1">
    <location>
        <begin position="241"/>
        <end position="254"/>
    </location>
</feature>
<evidence type="ECO:0000313" key="3">
    <source>
        <dbReference type="Proteomes" id="UP000467124"/>
    </source>
</evidence>
<dbReference type="InterPro" id="IPR029055">
    <property type="entry name" value="Ntn_hydrolases_N"/>
</dbReference>
<protein>
    <submittedName>
        <fullName evidence="2">DUF1028 domain-containing protein</fullName>
    </submittedName>
</protein>
<feature type="compositionally biased region" description="Basic and acidic residues" evidence="1">
    <location>
        <begin position="224"/>
        <end position="233"/>
    </location>
</feature>
<dbReference type="EMBL" id="WWHY01000001">
    <property type="protein sequence ID" value="MYR34701.1"/>
    <property type="molecule type" value="Genomic_DNA"/>
</dbReference>
<accession>A0A7K2IXJ6</accession>
<dbReference type="Pfam" id="PF06267">
    <property type="entry name" value="DUF1028"/>
    <property type="match status" value="1"/>
</dbReference>
<evidence type="ECO:0000313" key="2">
    <source>
        <dbReference type="EMBL" id="MYR34701.1"/>
    </source>
</evidence>